<accession>A0ABQ0LN04</accession>
<proteinExistence type="predicted"/>
<feature type="compositionally biased region" description="Basic residues" evidence="1">
    <location>
        <begin position="257"/>
        <end position="266"/>
    </location>
</feature>
<organism evidence="2 3">
    <name type="scientific">Mycena chlorophos</name>
    <name type="common">Agaric fungus</name>
    <name type="synonym">Agaricus chlorophos</name>
    <dbReference type="NCBI Taxonomy" id="658473"/>
    <lineage>
        <taxon>Eukaryota</taxon>
        <taxon>Fungi</taxon>
        <taxon>Dikarya</taxon>
        <taxon>Basidiomycota</taxon>
        <taxon>Agaricomycotina</taxon>
        <taxon>Agaricomycetes</taxon>
        <taxon>Agaricomycetidae</taxon>
        <taxon>Agaricales</taxon>
        <taxon>Marasmiineae</taxon>
        <taxon>Mycenaceae</taxon>
        <taxon>Mycena</taxon>
    </lineage>
</organism>
<reference evidence="2" key="1">
    <citation type="submission" date="2014-09" db="EMBL/GenBank/DDBJ databases">
        <title>Genome sequence of the luminous mushroom Mycena chlorophos for searching fungal bioluminescence genes.</title>
        <authorList>
            <person name="Tanaka Y."/>
            <person name="Kasuga D."/>
            <person name="Oba Y."/>
            <person name="Hase S."/>
            <person name="Sato K."/>
            <person name="Oba Y."/>
            <person name="Sakakibara Y."/>
        </authorList>
    </citation>
    <scope>NUCLEOTIDE SEQUENCE</scope>
</reference>
<feature type="compositionally biased region" description="Polar residues" evidence="1">
    <location>
        <begin position="242"/>
        <end position="256"/>
    </location>
</feature>
<gene>
    <name evidence="2" type="ORF">MCHLO_09504</name>
</gene>
<evidence type="ECO:0000313" key="2">
    <source>
        <dbReference type="EMBL" id="GAT52455.1"/>
    </source>
</evidence>
<dbReference type="Proteomes" id="UP000815677">
    <property type="component" value="Unassembled WGS sequence"/>
</dbReference>
<sequence>MLSLPQRSYRCCLLREFRGGSVCIWPKLAANLHKPAAAAMFPTEDPIVSQAWQRIDEWAAELADPNFILPAMQQQDLDDGMHALATQPNVKLEARKAAGRVHLKLAVCAKLVHVLPQPYQTRAVVKSLTTHMLRDGIVDTLSMLIAPYAIRSPHPTLLLLVLDAIYRLRNNDRAPVQLFVNTVFGDLFQMLEDLLRSLFNDHAAKIALAPAARKSSHVFDSSWADATVRMFLARLRSTVTSNETREAPQSTTITTNRKPRTPRAKARSYTSIARGKKTAACTCQEHWHPDVRRQMASGKIPNDWASLERVLRRPDLVQAPFTAKNFNLTAALQNILRPQFCPVHPIKLDSTFRAPSIPTRCWYTLHLDEPPFWETPLLLGRLLLEFGATELANDVCLDHSHFPVTPQSLVAALTTDVTIHELLVKAGVCNQVSEPRVPPSVSAKAFCIYVGAIFWSGALEFAGISEWWRGLLAPVVGEVLEVRELVNKAQWSTISRSALHDDGN</sequence>
<dbReference type="EMBL" id="DF847781">
    <property type="protein sequence ID" value="GAT52455.1"/>
    <property type="molecule type" value="Genomic_DNA"/>
</dbReference>
<protein>
    <submittedName>
        <fullName evidence="2">Uncharacterized protein</fullName>
    </submittedName>
</protein>
<feature type="region of interest" description="Disordered" evidence="1">
    <location>
        <begin position="242"/>
        <end position="267"/>
    </location>
</feature>
<evidence type="ECO:0000313" key="3">
    <source>
        <dbReference type="Proteomes" id="UP000815677"/>
    </source>
</evidence>
<name>A0ABQ0LN04_MYCCL</name>
<keyword evidence="3" id="KW-1185">Reference proteome</keyword>
<evidence type="ECO:0000256" key="1">
    <source>
        <dbReference type="SAM" id="MobiDB-lite"/>
    </source>
</evidence>